<feature type="transmembrane region" description="Helical" evidence="1">
    <location>
        <begin position="98"/>
        <end position="123"/>
    </location>
</feature>
<keyword evidence="1" id="KW-1133">Transmembrane helix</keyword>
<comment type="caution">
    <text evidence="2">The sequence shown here is derived from an EMBL/GenBank/DDBJ whole genome shotgun (WGS) entry which is preliminary data.</text>
</comment>
<evidence type="ECO:0000313" key="3">
    <source>
        <dbReference type="Proteomes" id="UP001501676"/>
    </source>
</evidence>
<keyword evidence="1" id="KW-0812">Transmembrane</keyword>
<reference evidence="3" key="1">
    <citation type="journal article" date="2019" name="Int. J. Syst. Evol. Microbiol.">
        <title>The Global Catalogue of Microorganisms (GCM) 10K type strain sequencing project: providing services to taxonomists for standard genome sequencing and annotation.</title>
        <authorList>
            <consortium name="The Broad Institute Genomics Platform"/>
            <consortium name="The Broad Institute Genome Sequencing Center for Infectious Disease"/>
            <person name="Wu L."/>
            <person name="Ma J."/>
        </authorList>
    </citation>
    <scope>NUCLEOTIDE SEQUENCE [LARGE SCALE GENOMIC DNA]</scope>
    <source>
        <strain evidence="3">JCM 9458</strain>
    </source>
</reference>
<dbReference type="EMBL" id="BAAAYN010000001">
    <property type="protein sequence ID" value="GAA3381792.1"/>
    <property type="molecule type" value="Genomic_DNA"/>
</dbReference>
<feature type="transmembrane region" description="Helical" evidence="1">
    <location>
        <begin position="152"/>
        <end position="174"/>
    </location>
</feature>
<gene>
    <name evidence="2" type="ORF">GCM10020369_01110</name>
</gene>
<accession>A0ABP6SQ29</accession>
<evidence type="ECO:0008006" key="4">
    <source>
        <dbReference type="Google" id="ProtNLM"/>
    </source>
</evidence>
<evidence type="ECO:0000256" key="1">
    <source>
        <dbReference type="SAM" id="Phobius"/>
    </source>
</evidence>
<feature type="transmembrane region" description="Helical" evidence="1">
    <location>
        <begin position="181"/>
        <end position="199"/>
    </location>
</feature>
<evidence type="ECO:0000313" key="2">
    <source>
        <dbReference type="EMBL" id="GAA3381792.1"/>
    </source>
</evidence>
<sequence>MRAAHAEWTKLRTLPSTGWLMLLTVAGTVGLGLAITGSLDYTHCAPPCRVDTTKLSLTGVRLGQVGVLVLAVLATTAEYSTRTIRPTLLAVPRRPRVVLGKLGVLTVLGVVTGVLAVAGSLVAGRAVLPGNGFTAAHGFPALSLADDLTRRAALGTVVYLGLVALLGAGLGLLLRDTAGALTAALGLLYGAPVLALFVSDPTWQHRIHRYAPMDAGLAIQSTRDLAAAHIGPWAGLGVLSAYAAAAVVAGLVLFQLRDTR</sequence>
<feature type="transmembrane region" description="Helical" evidence="1">
    <location>
        <begin position="20"/>
        <end position="39"/>
    </location>
</feature>
<protein>
    <recommendedName>
        <fullName evidence="4">ABC transporter permease</fullName>
    </recommendedName>
</protein>
<dbReference type="Proteomes" id="UP001501676">
    <property type="component" value="Unassembled WGS sequence"/>
</dbReference>
<proteinExistence type="predicted"/>
<keyword evidence="1" id="KW-0472">Membrane</keyword>
<feature type="transmembrane region" description="Helical" evidence="1">
    <location>
        <begin position="233"/>
        <end position="254"/>
    </location>
</feature>
<organism evidence="2 3">
    <name type="scientific">Cryptosporangium minutisporangium</name>
    <dbReference type="NCBI Taxonomy" id="113569"/>
    <lineage>
        <taxon>Bacteria</taxon>
        <taxon>Bacillati</taxon>
        <taxon>Actinomycetota</taxon>
        <taxon>Actinomycetes</taxon>
        <taxon>Cryptosporangiales</taxon>
        <taxon>Cryptosporangiaceae</taxon>
        <taxon>Cryptosporangium</taxon>
    </lineage>
</organism>
<feature type="transmembrane region" description="Helical" evidence="1">
    <location>
        <begin position="59"/>
        <end position="77"/>
    </location>
</feature>
<name>A0ABP6SQ29_9ACTN</name>
<keyword evidence="3" id="KW-1185">Reference proteome</keyword>